<protein>
    <recommendedName>
        <fullName evidence="1">F-box domain-containing protein</fullName>
    </recommendedName>
</protein>
<dbReference type="InterPro" id="IPR036322">
    <property type="entry name" value="WD40_repeat_dom_sf"/>
</dbReference>
<reference evidence="2" key="1">
    <citation type="submission" date="2023-04" db="EMBL/GenBank/DDBJ databases">
        <title>Black Yeasts Isolated from many extreme environments.</title>
        <authorList>
            <person name="Coleine C."/>
            <person name="Stajich J.E."/>
            <person name="Selbmann L."/>
        </authorList>
    </citation>
    <scope>NUCLEOTIDE SEQUENCE</scope>
    <source>
        <strain evidence="2">CCFEE 5312</strain>
    </source>
</reference>
<organism evidence="2 3">
    <name type="scientific">Extremus antarcticus</name>
    <dbReference type="NCBI Taxonomy" id="702011"/>
    <lineage>
        <taxon>Eukaryota</taxon>
        <taxon>Fungi</taxon>
        <taxon>Dikarya</taxon>
        <taxon>Ascomycota</taxon>
        <taxon>Pezizomycotina</taxon>
        <taxon>Dothideomycetes</taxon>
        <taxon>Dothideomycetidae</taxon>
        <taxon>Mycosphaerellales</taxon>
        <taxon>Extremaceae</taxon>
        <taxon>Extremus</taxon>
    </lineage>
</organism>
<feature type="domain" description="F-box" evidence="1">
    <location>
        <begin position="5"/>
        <end position="51"/>
    </location>
</feature>
<sequence length="604" mass="65833">MTKPTTTLTDLPPELLDHITSYLPTAQAVSNVSSTSRTLHEFVEKDAWQTFARARFPSLYPYGSSRSGRDISRTLTTLSRAWDRRAFVARYAEPWGDITAFPGNRKLDRWKRARGQTIGFTPQLDCFEEGGRQRAVLAFSAGAEVCVRQRERPGDATKDGRVSWFTYRPLGAVEGRGDITSLHLLRPQGGDSSDELQLITGTANGELQLIGLSRNNIGEPSKSSFATNGLPVRSSSVLQRPWQPPVLAASLDDTRICLYTVDANQPTAEATSQIDIGRPTNGHRTYRAWSTTFLSSSHLAIGLGPSEEPIHIHELTPSGLSKDPIRKYTLRNDFENLEGSTKKITSSVYPIVPLPNTTQVFLSGAYDGDIRLHDLRSSRNVEQTYTDRTDESAIYSLLPRGQEKLIAGTSKHTLLKVFDLRLGAKAYSYLDASSSGGAGTAQGRRLGWKDGSDWNLFLKPHSATYSGRGGGNNWARRSAESSVYSLASPSPQSPFVFAGVENAVVEMAFTGVADGHPDPSYFAGCGGAAGAGARGGHGAPKKSVVRGFRDKEILDLAMYDQESGLKLMTQRSLWETQRAVQARASGSRIEVLGGLDERWRGGGS</sequence>
<dbReference type="PROSITE" id="PS50181">
    <property type="entry name" value="FBOX"/>
    <property type="match status" value="1"/>
</dbReference>
<dbReference type="SUPFAM" id="SSF50978">
    <property type="entry name" value="WD40 repeat-like"/>
    <property type="match status" value="1"/>
</dbReference>
<dbReference type="Gene3D" id="2.130.10.10">
    <property type="entry name" value="YVTN repeat-like/Quinoprotein amine dehydrogenase"/>
    <property type="match status" value="1"/>
</dbReference>
<proteinExistence type="predicted"/>
<dbReference type="Proteomes" id="UP001271007">
    <property type="component" value="Unassembled WGS sequence"/>
</dbReference>
<dbReference type="InterPro" id="IPR036047">
    <property type="entry name" value="F-box-like_dom_sf"/>
</dbReference>
<keyword evidence="3" id="KW-1185">Reference proteome</keyword>
<dbReference type="InterPro" id="IPR001810">
    <property type="entry name" value="F-box_dom"/>
</dbReference>
<evidence type="ECO:0000313" key="3">
    <source>
        <dbReference type="Proteomes" id="UP001271007"/>
    </source>
</evidence>
<comment type="caution">
    <text evidence="2">The sequence shown here is derived from an EMBL/GenBank/DDBJ whole genome shotgun (WGS) entry which is preliminary data.</text>
</comment>
<dbReference type="InterPro" id="IPR015943">
    <property type="entry name" value="WD40/YVTN_repeat-like_dom_sf"/>
</dbReference>
<evidence type="ECO:0000259" key="1">
    <source>
        <dbReference type="PROSITE" id="PS50181"/>
    </source>
</evidence>
<dbReference type="SUPFAM" id="SSF81383">
    <property type="entry name" value="F-box domain"/>
    <property type="match status" value="1"/>
</dbReference>
<dbReference type="EMBL" id="JAWDJX010000013">
    <property type="protein sequence ID" value="KAK3054129.1"/>
    <property type="molecule type" value="Genomic_DNA"/>
</dbReference>
<accession>A0AAJ0GA70</accession>
<gene>
    <name evidence="2" type="ORF">LTR09_004907</name>
</gene>
<name>A0AAJ0GA70_9PEZI</name>
<evidence type="ECO:0000313" key="2">
    <source>
        <dbReference type="EMBL" id="KAK3054129.1"/>
    </source>
</evidence>
<dbReference type="AlphaFoldDB" id="A0AAJ0GA70"/>
<dbReference type="Pfam" id="PF12937">
    <property type="entry name" value="F-box-like"/>
    <property type="match status" value="1"/>
</dbReference>